<dbReference type="AlphaFoldDB" id="A0A561QWD5"/>
<proteinExistence type="predicted"/>
<evidence type="ECO:0000313" key="5">
    <source>
        <dbReference type="Proteomes" id="UP000320653"/>
    </source>
</evidence>
<dbReference type="GO" id="GO:0005829">
    <property type="term" value="C:cytosol"/>
    <property type="evidence" value="ECO:0007669"/>
    <property type="project" value="TreeGrafter"/>
</dbReference>
<evidence type="ECO:0000313" key="4">
    <source>
        <dbReference type="EMBL" id="TWF54656.1"/>
    </source>
</evidence>
<dbReference type="OrthoDB" id="9776438at2"/>
<dbReference type="GO" id="GO:0016705">
    <property type="term" value="F:oxidoreductase activity, acting on paired donors, with incorporation or reduction of molecular oxygen"/>
    <property type="evidence" value="ECO:0007669"/>
    <property type="project" value="InterPro"/>
</dbReference>
<comment type="caution">
    <text evidence="4">The sequence shown here is derived from an EMBL/GenBank/DDBJ whole genome shotgun (WGS) entry which is preliminary data.</text>
</comment>
<dbReference type="InterPro" id="IPR022290">
    <property type="entry name" value="LLM_Atu2307-like"/>
</dbReference>
<dbReference type="Gene3D" id="3.20.20.30">
    <property type="entry name" value="Luciferase-like domain"/>
    <property type="match status" value="1"/>
</dbReference>
<gene>
    <name evidence="4" type="ORF">FHW37_103526</name>
</gene>
<keyword evidence="1" id="KW-0560">Oxidoreductase</keyword>
<evidence type="ECO:0000256" key="2">
    <source>
        <dbReference type="ARBA" id="ARBA00023033"/>
    </source>
</evidence>
<feature type="domain" description="Luciferase-like" evidence="3">
    <location>
        <begin position="1"/>
        <end position="301"/>
    </location>
</feature>
<dbReference type="GO" id="GO:0004497">
    <property type="term" value="F:monooxygenase activity"/>
    <property type="evidence" value="ECO:0007669"/>
    <property type="project" value="UniProtKB-KW"/>
</dbReference>
<dbReference type="EMBL" id="VIWP01000003">
    <property type="protein sequence ID" value="TWF54656.1"/>
    <property type="molecule type" value="Genomic_DNA"/>
</dbReference>
<evidence type="ECO:0000259" key="3">
    <source>
        <dbReference type="Pfam" id="PF00296"/>
    </source>
</evidence>
<dbReference type="Pfam" id="PF00296">
    <property type="entry name" value="Bac_luciferase"/>
    <property type="match status" value="1"/>
</dbReference>
<reference evidence="4 5" key="1">
    <citation type="submission" date="2019-06" db="EMBL/GenBank/DDBJ databases">
        <title>Sorghum-associated microbial communities from plants grown in Nebraska, USA.</title>
        <authorList>
            <person name="Schachtman D."/>
        </authorList>
    </citation>
    <scope>NUCLEOTIDE SEQUENCE [LARGE SCALE GENOMIC DNA]</scope>
    <source>
        <strain evidence="4 5">1225</strain>
    </source>
</reference>
<dbReference type="InterPro" id="IPR036661">
    <property type="entry name" value="Luciferase-like_sf"/>
</dbReference>
<dbReference type="SUPFAM" id="SSF51679">
    <property type="entry name" value="Bacterial luciferase-like"/>
    <property type="match status" value="1"/>
</dbReference>
<dbReference type="RefSeq" id="WP_145637237.1">
    <property type="nucleotide sequence ID" value="NZ_VIWP01000003.1"/>
</dbReference>
<evidence type="ECO:0000256" key="1">
    <source>
        <dbReference type="ARBA" id="ARBA00023002"/>
    </source>
</evidence>
<keyword evidence="5" id="KW-1185">Reference proteome</keyword>
<dbReference type="PANTHER" id="PTHR30137:SF8">
    <property type="entry name" value="BLR5498 PROTEIN"/>
    <property type="match status" value="1"/>
</dbReference>
<accession>A0A561QWD5</accession>
<name>A0A561QWD5_9HYPH</name>
<dbReference type="InterPro" id="IPR050766">
    <property type="entry name" value="Bact_Lucif_Oxidored"/>
</dbReference>
<dbReference type="Proteomes" id="UP000320653">
    <property type="component" value="Unassembled WGS sequence"/>
</dbReference>
<sequence length="347" mass="37761">MELGLHTFGDVDASALNKGKEGARRLKNLLEEIELADQVGLDVFGLGEHHRPDYVISSPAVVLAAAAARTKNIRLTSAVSVLSSDDPVRVFQQFSTVDLISGGRAEIMAGRGSFIESFPLFGYDLGDYDELFAEKLDLLLAIRDEEVVTWQGAMRPAINGRGVYPRPLQEKLPVWIAVGGTPQSAARAGALGLPLAIAIIGGEYPRFAPFFNIYREAAKRAGHDASVTKTSINVHGFIADTTEAAADQFYGPQAEVMNRIGRERGWGPTNRAHFDQARSPLGNLFLGEPELVAEKIIAAHKVFGMDRFLLQMAIGPMPHDQIMRGIELYGTKVAPIVRKELGVTKSR</sequence>
<dbReference type="InterPro" id="IPR011251">
    <property type="entry name" value="Luciferase-like_dom"/>
</dbReference>
<keyword evidence="2" id="KW-0503">Monooxygenase</keyword>
<protein>
    <submittedName>
        <fullName evidence="4">Putative LLM family oxidoreductase</fullName>
    </submittedName>
</protein>
<dbReference type="PANTHER" id="PTHR30137">
    <property type="entry name" value="LUCIFERASE-LIKE MONOOXYGENASE"/>
    <property type="match status" value="1"/>
</dbReference>
<dbReference type="NCBIfam" id="TIGR03858">
    <property type="entry name" value="LLM_2I7G"/>
    <property type="match status" value="1"/>
</dbReference>
<organism evidence="4 5">
    <name type="scientific">Neorhizobium alkalisoli</name>
    <dbReference type="NCBI Taxonomy" id="528178"/>
    <lineage>
        <taxon>Bacteria</taxon>
        <taxon>Pseudomonadati</taxon>
        <taxon>Pseudomonadota</taxon>
        <taxon>Alphaproteobacteria</taxon>
        <taxon>Hyphomicrobiales</taxon>
        <taxon>Rhizobiaceae</taxon>
        <taxon>Rhizobium/Agrobacterium group</taxon>
        <taxon>Neorhizobium</taxon>
    </lineage>
</organism>